<dbReference type="RefSeq" id="WP_183774149.1">
    <property type="nucleotide sequence ID" value="NZ_JACHFW010000008.1"/>
</dbReference>
<feature type="binding site" evidence="12">
    <location>
        <position position="267"/>
    </location>
    <ligand>
        <name>ATP</name>
        <dbReference type="ChEBI" id="CHEBI:30616"/>
    </ligand>
</feature>
<protein>
    <recommendedName>
        <fullName evidence="3 12">Ribokinase</fullName>
        <shortName evidence="12">RK</shortName>
        <ecNumber evidence="2 12">2.7.1.15</ecNumber>
    </recommendedName>
</protein>
<dbReference type="NCBIfam" id="TIGR02152">
    <property type="entry name" value="D_ribokin_bact"/>
    <property type="match status" value="1"/>
</dbReference>
<feature type="binding site" evidence="12">
    <location>
        <position position="243"/>
    </location>
    <ligand>
        <name>substrate</name>
    </ligand>
</feature>
<dbReference type="InterPro" id="IPR002173">
    <property type="entry name" value="Carboh/pur_kinase_PfkB_CS"/>
</dbReference>
<proteinExistence type="inferred from homology"/>
<evidence type="ECO:0000259" key="13">
    <source>
        <dbReference type="Pfam" id="PF00294"/>
    </source>
</evidence>
<comment type="pathway">
    <text evidence="12">Carbohydrate metabolism; D-ribose degradation; D-ribose 5-phosphate from beta-D-ribopyranose: step 2/2.</text>
</comment>
<keyword evidence="12" id="KW-0963">Cytoplasm</keyword>
<feature type="binding site" evidence="12">
    <location>
        <position position="237"/>
    </location>
    <ligand>
        <name>K(+)</name>
        <dbReference type="ChEBI" id="CHEBI:29103"/>
    </ligand>
</feature>
<evidence type="ECO:0000256" key="11">
    <source>
        <dbReference type="ARBA" id="ARBA00023277"/>
    </source>
</evidence>
<dbReference type="InterPro" id="IPR002139">
    <property type="entry name" value="Ribo/fructo_kinase"/>
</dbReference>
<organism evidence="14 15">
    <name type="scientific">Catenibacillus scindens</name>
    <dbReference type="NCBI Taxonomy" id="673271"/>
    <lineage>
        <taxon>Bacteria</taxon>
        <taxon>Bacillati</taxon>
        <taxon>Bacillota</taxon>
        <taxon>Clostridia</taxon>
        <taxon>Lachnospirales</taxon>
        <taxon>Lachnospiraceae</taxon>
        <taxon>Catenibacillus</taxon>
    </lineage>
</organism>
<dbReference type="CDD" id="cd01174">
    <property type="entry name" value="ribokinase"/>
    <property type="match status" value="1"/>
</dbReference>
<comment type="subunit">
    <text evidence="12">Homodimer.</text>
</comment>
<dbReference type="EC" id="2.7.1.15" evidence="2 12"/>
<feature type="binding site" evidence="12">
    <location>
        <position position="139"/>
    </location>
    <ligand>
        <name>substrate</name>
    </ligand>
</feature>
<dbReference type="InterPro" id="IPR011877">
    <property type="entry name" value="Ribokinase"/>
</dbReference>
<dbReference type="Gene3D" id="3.40.1190.20">
    <property type="match status" value="1"/>
</dbReference>
<dbReference type="Pfam" id="PF00294">
    <property type="entry name" value="PfkB"/>
    <property type="match status" value="1"/>
</dbReference>
<comment type="function">
    <text evidence="12">Catalyzes the phosphorylation of ribose at O-5 in a reaction requiring ATP and magnesium. The resulting D-ribose-5-phosphate can then be used either for sythesis of nucleotides, histidine, and tryptophan, or as a component of the pentose phosphate pathway.</text>
</comment>
<keyword evidence="4 12" id="KW-0808">Transferase</keyword>
<feature type="binding site" evidence="12">
    <location>
        <position position="276"/>
    </location>
    <ligand>
        <name>K(+)</name>
        <dbReference type="ChEBI" id="CHEBI:29103"/>
    </ligand>
</feature>
<dbReference type="PANTHER" id="PTHR10584:SF166">
    <property type="entry name" value="RIBOKINASE"/>
    <property type="match status" value="1"/>
</dbReference>
<dbReference type="SUPFAM" id="SSF53613">
    <property type="entry name" value="Ribokinase-like"/>
    <property type="match status" value="1"/>
</dbReference>
<evidence type="ECO:0000256" key="4">
    <source>
        <dbReference type="ARBA" id="ARBA00022679"/>
    </source>
</evidence>
<evidence type="ECO:0000256" key="6">
    <source>
        <dbReference type="ARBA" id="ARBA00022741"/>
    </source>
</evidence>
<feature type="binding site" evidence="12">
    <location>
        <begin position="242"/>
        <end position="243"/>
    </location>
    <ligand>
        <name>ATP</name>
        <dbReference type="ChEBI" id="CHEBI:30616"/>
    </ligand>
</feature>
<evidence type="ECO:0000313" key="14">
    <source>
        <dbReference type="EMBL" id="MBB5264955.1"/>
    </source>
</evidence>
<keyword evidence="5 12" id="KW-0479">Metal-binding</keyword>
<evidence type="ECO:0000256" key="12">
    <source>
        <dbReference type="HAMAP-Rule" id="MF_01987"/>
    </source>
</evidence>
<dbReference type="GO" id="GO:0004747">
    <property type="term" value="F:ribokinase activity"/>
    <property type="evidence" value="ECO:0007669"/>
    <property type="project" value="UniProtKB-UniRule"/>
</dbReference>
<sequence length="300" mass="32195">MKKIAVIGSINMDMTVQTQRHPKVGETVAGHHLSYIPGGKGANQAVAAARLGGDVTMFGCVGDDIFSGRLIDNLAKNNVDTRHIRSVSKTSCGIAMITVAQKDNTIIVIAGANQYVSREYISQEKENILQADIILLQNEIPFETVAYAADMAWKHGKTVIYNPAPFLPVPQNFMNKITYVTPNEHEAALLYGEDQSIEQMLEKSKGKAIITLGDQGAAAWINARSVFIPPRPANVTDTTGAGDTFNGALACGLSQGQTLEEALRFANTAASLSTEKMGAQTGMPDRAAVARWMPAHAPKI</sequence>
<comment type="caution">
    <text evidence="12">Lacks conserved residue(s) required for the propagation of feature annotation.</text>
</comment>
<evidence type="ECO:0000256" key="8">
    <source>
        <dbReference type="ARBA" id="ARBA00022840"/>
    </source>
</evidence>
<dbReference type="EMBL" id="JACHFW010000008">
    <property type="protein sequence ID" value="MBB5264955.1"/>
    <property type="molecule type" value="Genomic_DNA"/>
</dbReference>
<keyword evidence="9 12" id="KW-0460">Magnesium</keyword>
<dbReference type="AlphaFoldDB" id="A0A7W8M5D5"/>
<feature type="binding site" evidence="12">
    <location>
        <position position="273"/>
    </location>
    <ligand>
        <name>K(+)</name>
        <dbReference type="ChEBI" id="CHEBI:29103"/>
    </ligand>
</feature>
<evidence type="ECO:0000256" key="10">
    <source>
        <dbReference type="ARBA" id="ARBA00022958"/>
    </source>
</evidence>
<dbReference type="GO" id="GO:0005524">
    <property type="term" value="F:ATP binding"/>
    <property type="evidence" value="ECO:0007669"/>
    <property type="project" value="UniProtKB-UniRule"/>
</dbReference>
<dbReference type="InterPro" id="IPR029056">
    <property type="entry name" value="Ribokinase-like"/>
</dbReference>
<comment type="similarity">
    <text evidence="1">Belongs to the carbohydrate kinase pfkB family.</text>
</comment>
<feature type="active site" description="Proton acceptor" evidence="12">
    <location>
        <position position="243"/>
    </location>
</feature>
<name>A0A7W8M5D5_9FIRM</name>
<keyword evidence="11 12" id="KW-0119">Carbohydrate metabolism</keyword>
<comment type="subcellular location">
    <subcellularLocation>
        <location evidence="12">Cytoplasm</location>
    </subcellularLocation>
</comment>
<evidence type="ECO:0000313" key="15">
    <source>
        <dbReference type="Proteomes" id="UP000543642"/>
    </source>
</evidence>
<feature type="binding site" evidence="12">
    <location>
        <begin position="11"/>
        <end position="13"/>
    </location>
    <ligand>
        <name>substrate</name>
    </ligand>
</feature>
<reference evidence="14 15" key="1">
    <citation type="submission" date="2020-08" db="EMBL/GenBank/DDBJ databases">
        <title>Genomic Encyclopedia of Type Strains, Phase IV (KMG-IV): sequencing the most valuable type-strain genomes for metagenomic binning, comparative biology and taxonomic classification.</title>
        <authorList>
            <person name="Goeker M."/>
        </authorList>
    </citation>
    <scope>NUCLEOTIDE SEQUENCE [LARGE SCALE GENOMIC DNA]</scope>
    <source>
        <strain evidence="14 15">DSM 106146</strain>
    </source>
</reference>
<evidence type="ECO:0000256" key="5">
    <source>
        <dbReference type="ARBA" id="ARBA00022723"/>
    </source>
</evidence>
<dbReference type="PRINTS" id="PR00990">
    <property type="entry name" value="RIBOKINASE"/>
</dbReference>
<evidence type="ECO:0000256" key="2">
    <source>
        <dbReference type="ARBA" id="ARBA00012035"/>
    </source>
</evidence>
<dbReference type="PROSITE" id="PS00584">
    <property type="entry name" value="PFKB_KINASES_2"/>
    <property type="match status" value="1"/>
</dbReference>
<comment type="cofactor">
    <cofactor evidence="12">
        <name>Mg(2+)</name>
        <dbReference type="ChEBI" id="CHEBI:18420"/>
    </cofactor>
    <text evidence="12">Requires a divalent cation, most likely magnesium in vivo, as an electrophilic catalyst to aid phosphoryl group transfer. It is the chelate of the metal and the nucleotide that is the actual substrate.</text>
</comment>
<gene>
    <name evidence="12" type="primary">rbsK</name>
    <name evidence="14" type="ORF">HNP82_002094</name>
</gene>
<comment type="catalytic activity">
    <reaction evidence="12">
        <text>D-ribose + ATP = D-ribose 5-phosphate + ADP + H(+)</text>
        <dbReference type="Rhea" id="RHEA:13697"/>
        <dbReference type="ChEBI" id="CHEBI:15378"/>
        <dbReference type="ChEBI" id="CHEBI:30616"/>
        <dbReference type="ChEBI" id="CHEBI:47013"/>
        <dbReference type="ChEBI" id="CHEBI:78346"/>
        <dbReference type="ChEBI" id="CHEBI:456216"/>
        <dbReference type="EC" id="2.7.1.15"/>
    </reaction>
</comment>
<feature type="domain" description="Carbohydrate kinase PfkB" evidence="13">
    <location>
        <begin position="1"/>
        <end position="285"/>
    </location>
</feature>
<feature type="binding site" evidence="12">
    <location>
        <begin position="211"/>
        <end position="216"/>
    </location>
    <ligand>
        <name>ATP</name>
        <dbReference type="ChEBI" id="CHEBI:30616"/>
    </ligand>
</feature>
<keyword evidence="15" id="KW-1185">Reference proteome</keyword>
<accession>A0A7W8M5D5</accession>
<keyword evidence="6 12" id="KW-0547">Nucleotide-binding</keyword>
<keyword evidence="7 12" id="KW-0418">Kinase</keyword>
<dbReference type="GO" id="GO:0019303">
    <property type="term" value="P:D-ribose catabolic process"/>
    <property type="evidence" value="ECO:0007669"/>
    <property type="project" value="UniProtKB-UniRule"/>
</dbReference>
<comment type="caution">
    <text evidence="14">The sequence shown here is derived from an EMBL/GenBank/DDBJ whole genome shotgun (WGS) entry which is preliminary data.</text>
</comment>
<comment type="activity regulation">
    <text evidence="12">Activated by a monovalent cation that binds near, but not in, the active site. The most likely occupant of the site in vivo is potassium. Ion binding induces a conformational change that may alter substrate affinity.</text>
</comment>
<evidence type="ECO:0000256" key="7">
    <source>
        <dbReference type="ARBA" id="ARBA00022777"/>
    </source>
</evidence>
<dbReference type="PANTHER" id="PTHR10584">
    <property type="entry name" value="SUGAR KINASE"/>
    <property type="match status" value="1"/>
</dbReference>
<dbReference type="InterPro" id="IPR011611">
    <property type="entry name" value="PfkB_dom"/>
</dbReference>
<dbReference type="UniPathway" id="UPA00916">
    <property type="reaction ID" value="UER00889"/>
</dbReference>
<comment type="similarity">
    <text evidence="12">Belongs to the carbohydrate kinase PfkB family. Ribokinase subfamily.</text>
</comment>
<feature type="binding site" evidence="12">
    <location>
        <position position="183"/>
    </location>
    <ligand>
        <name>ATP</name>
        <dbReference type="ChEBI" id="CHEBI:30616"/>
    </ligand>
</feature>
<dbReference type="GO" id="GO:0046872">
    <property type="term" value="F:metal ion binding"/>
    <property type="evidence" value="ECO:0007669"/>
    <property type="project" value="UniProtKB-KW"/>
</dbReference>
<feature type="binding site" evidence="12">
    <location>
        <position position="278"/>
    </location>
    <ligand>
        <name>K(+)</name>
        <dbReference type="ChEBI" id="CHEBI:29103"/>
    </ligand>
</feature>
<dbReference type="HAMAP" id="MF_01987">
    <property type="entry name" value="Ribokinase"/>
    <property type="match status" value="1"/>
</dbReference>
<evidence type="ECO:0000256" key="3">
    <source>
        <dbReference type="ARBA" id="ARBA00016943"/>
    </source>
</evidence>
<feature type="binding site" evidence="12">
    <location>
        <position position="239"/>
    </location>
    <ligand>
        <name>K(+)</name>
        <dbReference type="ChEBI" id="CHEBI:29103"/>
    </ligand>
</feature>
<feature type="binding site" evidence="12">
    <location>
        <begin position="39"/>
        <end position="43"/>
    </location>
    <ligand>
        <name>substrate</name>
    </ligand>
</feature>
<dbReference type="Proteomes" id="UP000543642">
    <property type="component" value="Unassembled WGS sequence"/>
</dbReference>
<dbReference type="GO" id="GO:0005829">
    <property type="term" value="C:cytosol"/>
    <property type="evidence" value="ECO:0007669"/>
    <property type="project" value="TreeGrafter"/>
</dbReference>
<evidence type="ECO:0000256" key="1">
    <source>
        <dbReference type="ARBA" id="ARBA00005380"/>
    </source>
</evidence>
<keyword evidence="8 12" id="KW-0067">ATP-binding</keyword>
<keyword evidence="10 12" id="KW-0630">Potassium</keyword>
<evidence type="ECO:0000256" key="9">
    <source>
        <dbReference type="ARBA" id="ARBA00022842"/>
    </source>
</evidence>